<sequence length="96" mass="10691">MFPSLVPHYPAAAILGNLYKRDQSKEICIAWIMSRFHAFDLIKLGVNANYLPVLDIPVAGEHDVIGTCAYAKDLETVTALGCAAAIRGFWMEVFYR</sequence>
<dbReference type="SUPFAM" id="SSF51445">
    <property type="entry name" value="(Trans)glycosidases"/>
    <property type="match status" value="1"/>
</dbReference>
<dbReference type="Proteomes" id="UP000019801">
    <property type="component" value="Chromosome I"/>
</dbReference>
<dbReference type="AlphaFoldDB" id="X5MGR2"/>
<dbReference type="RefSeq" id="WP_236095370.1">
    <property type="nucleotide sequence ID" value="NZ_CACVBK010000002.1"/>
</dbReference>
<organism evidence="1 2">
    <name type="scientific">Bartonella henselae</name>
    <name type="common">Rochalimaea henselae</name>
    <dbReference type="NCBI Taxonomy" id="38323"/>
    <lineage>
        <taxon>Bacteria</taxon>
        <taxon>Pseudomonadati</taxon>
        <taxon>Pseudomonadota</taxon>
        <taxon>Alphaproteobacteria</taxon>
        <taxon>Hyphomicrobiales</taxon>
        <taxon>Bartonellaceae</taxon>
        <taxon>Bartonella</taxon>
    </lineage>
</organism>
<dbReference type="KEGG" id="bhs:BM1374165_00540"/>
<gene>
    <name evidence="1" type="ORF">BM1374165_00540</name>
</gene>
<protein>
    <submittedName>
        <fullName evidence="1">Uncharacterized protein</fullName>
    </submittedName>
</protein>
<dbReference type="InterPro" id="IPR017853">
    <property type="entry name" value="GH"/>
</dbReference>
<reference evidence="2" key="1">
    <citation type="submission" date="2013-11" db="EMBL/GenBank/DDBJ databases">
        <title>Genome sequencing of Bartonella spp. isolated from human blood.</title>
        <authorList>
            <person name="Raoult D."/>
        </authorList>
    </citation>
    <scope>NUCLEOTIDE SEQUENCE</scope>
    <source>
        <strain evidence="2">BM1374165</strain>
    </source>
</reference>
<evidence type="ECO:0000313" key="2">
    <source>
        <dbReference type="Proteomes" id="UP000019801"/>
    </source>
</evidence>
<name>X5MGR2_BARHN</name>
<dbReference type="EMBL" id="HG969191">
    <property type="protein sequence ID" value="CDO46560.1"/>
    <property type="molecule type" value="Genomic_DNA"/>
</dbReference>
<dbReference type="STRING" id="38323.BM1374165_00540"/>
<dbReference type="PATRIC" id="fig|38323.4.peg.581"/>
<proteinExistence type="predicted"/>
<evidence type="ECO:0000313" key="1">
    <source>
        <dbReference type="EMBL" id="CDO46560.1"/>
    </source>
</evidence>
<accession>X5MGR2</accession>